<sequence>MFLIEDKELPALCTEAATRMTHCALCTEQHALKPCANLCLNVFKGCLAEHAALDEPWNALVEAATRMTHCALCTEQHSLKPCANLCLNVFKGCLAEHAALDEPWNALVGHNSDKSIRNETYSDVCVCVFVCTIVSRSAGAEVDVARRGGWFKGSSMLICIRQ</sequence>
<dbReference type="GO" id="GO:0005576">
    <property type="term" value="C:extracellular region"/>
    <property type="evidence" value="ECO:0007669"/>
    <property type="project" value="TreeGrafter"/>
</dbReference>
<keyword evidence="3" id="KW-1003">Cell membrane</keyword>
<evidence type="ECO:0000256" key="10">
    <source>
        <dbReference type="ARBA" id="ARBA00023288"/>
    </source>
</evidence>
<reference evidence="12 13" key="2">
    <citation type="submission" date="2018-11" db="EMBL/GenBank/DDBJ databases">
        <authorList>
            <consortium name="Pathogen Informatics"/>
        </authorList>
    </citation>
    <scope>NUCLEOTIDE SEQUENCE [LARGE SCALE GENOMIC DNA]</scope>
</reference>
<evidence type="ECO:0000256" key="7">
    <source>
        <dbReference type="ARBA" id="ARBA00023136"/>
    </source>
</evidence>
<evidence type="ECO:0000256" key="3">
    <source>
        <dbReference type="ARBA" id="ARBA00022475"/>
    </source>
</evidence>
<comment type="similarity">
    <text evidence="2 11">Belongs to the glypican family.</text>
</comment>
<dbReference type="AlphaFoldDB" id="A0A183VEC2"/>
<evidence type="ECO:0000256" key="11">
    <source>
        <dbReference type="RuleBase" id="RU003518"/>
    </source>
</evidence>
<dbReference type="GO" id="GO:0016477">
    <property type="term" value="P:cell migration"/>
    <property type="evidence" value="ECO:0007669"/>
    <property type="project" value="TreeGrafter"/>
</dbReference>
<evidence type="ECO:0000256" key="9">
    <source>
        <dbReference type="ARBA" id="ARBA00023207"/>
    </source>
</evidence>
<evidence type="ECO:0000256" key="6">
    <source>
        <dbReference type="ARBA" id="ARBA00022974"/>
    </source>
</evidence>
<protein>
    <submittedName>
        <fullName evidence="14">FZ domain-containing protein</fullName>
    </submittedName>
</protein>
<reference evidence="14" key="1">
    <citation type="submission" date="2016-06" db="UniProtKB">
        <authorList>
            <consortium name="WormBaseParasite"/>
        </authorList>
    </citation>
    <scope>IDENTIFICATION</scope>
</reference>
<keyword evidence="13" id="KW-1185">Reference proteome</keyword>
<dbReference type="EMBL" id="UYWY01026373">
    <property type="protein sequence ID" value="VDM50413.1"/>
    <property type="molecule type" value="Genomic_DNA"/>
</dbReference>
<organism evidence="13 14">
    <name type="scientific">Toxocara canis</name>
    <name type="common">Canine roundworm</name>
    <dbReference type="NCBI Taxonomy" id="6265"/>
    <lineage>
        <taxon>Eukaryota</taxon>
        <taxon>Metazoa</taxon>
        <taxon>Ecdysozoa</taxon>
        <taxon>Nematoda</taxon>
        <taxon>Chromadorea</taxon>
        <taxon>Rhabditida</taxon>
        <taxon>Spirurina</taxon>
        <taxon>Ascaridomorpha</taxon>
        <taxon>Ascaridoidea</taxon>
        <taxon>Toxocaridae</taxon>
        <taxon>Toxocara</taxon>
    </lineage>
</organism>
<keyword evidence="6" id="KW-0654">Proteoglycan</keyword>
<evidence type="ECO:0000256" key="4">
    <source>
        <dbReference type="ARBA" id="ARBA00022622"/>
    </source>
</evidence>
<evidence type="ECO:0000256" key="2">
    <source>
        <dbReference type="ARBA" id="ARBA00010260"/>
    </source>
</evidence>
<dbReference type="GO" id="GO:0009986">
    <property type="term" value="C:cell surface"/>
    <property type="evidence" value="ECO:0007669"/>
    <property type="project" value="TreeGrafter"/>
</dbReference>
<gene>
    <name evidence="12" type="ORF">TCNE_LOCUS19092</name>
</gene>
<dbReference type="GO" id="GO:0098552">
    <property type="term" value="C:side of membrane"/>
    <property type="evidence" value="ECO:0007669"/>
    <property type="project" value="UniProtKB-KW"/>
</dbReference>
<evidence type="ECO:0000313" key="13">
    <source>
        <dbReference type="Proteomes" id="UP000050794"/>
    </source>
</evidence>
<evidence type="ECO:0000256" key="8">
    <source>
        <dbReference type="ARBA" id="ARBA00023180"/>
    </source>
</evidence>
<evidence type="ECO:0000313" key="12">
    <source>
        <dbReference type="EMBL" id="VDM50413.1"/>
    </source>
</evidence>
<keyword evidence="4" id="KW-0336">GPI-anchor</keyword>
<keyword evidence="10" id="KW-0449">Lipoprotein</keyword>
<evidence type="ECO:0000256" key="5">
    <source>
        <dbReference type="ARBA" id="ARBA00022729"/>
    </source>
</evidence>
<dbReference type="WBParaSite" id="TCNE_0001909601-mRNA-1">
    <property type="protein sequence ID" value="TCNE_0001909601-mRNA-1"/>
    <property type="gene ID" value="TCNE_0001909601"/>
</dbReference>
<keyword evidence="8" id="KW-0325">Glycoprotein</keyword>
<evidence type="ECO:0000256" key="1">
    <source>
        <dbReference type="ARBA" id="ARBA00004609"/>
    </source>
</evidence>
<dbReference type="Pfam" id="PF01153">
    <property type="entry name" value="Glypican"/>
    <property type="match status" value="1"/>
</dbReference>
<dbReference type="Proteomes" id="UP000050794">
    <property type="component" value="Unassembled WGS sequence"/>
</dbReference>
<dbReference type="GO" id="GO:0090263">
    <property type="term" value="P:positive regulation of canonical Wnt signaling pathway"/>
    <property type="evidence" value="ECO:0007669"/>
    <property type="project" value="TreeGrafter"/>
</dbReference>
<proteinExistence type="inferred from homology"/>
<keyword evidence="7" id="KW-0472">Membrane</keyword>
<dbReference type="GO" id="GO:0005886">
    <property type="term" value="C:plasma membrane"/>
    <property type="evidence" value="ECO:0007669"/>
    <property type="project" value="UniProtKB-SubCell"/>
</dbReference>
<dbReference type="InterPro" id="IPR001863">
    <property type="entry name" value="Glypican"/>
</dbReference>
<keyword evidence="9" id="KW-0357">Heparan sulfate</keyword>
<accession>A0A183VEC2</accession>
<keyword evidence="5" id="KW-0732">Signal</keyword>
<dbReference type="PANTHER" id="PTHR10822:SF29">
    <property type="entry name" value="DIVISION ABNORMALLY DELAYED PROTEIN"/>
    <property type="match status" value="1"/>
</dbReference>
<dbReference type="GO" id="GO:1905475">
    <property type="term" value="P:regulation of protein localization to membrane"/>
    <property type="evidence" value="ECO:0007669"/>
    <property type="project" value="TreeGrafter"/>
</dbReference>
<name>A0A183VEC2_TOXCA</name>
<evidence type="ECO:0000313" key="14">
    <source>
        <dbReference type="WBParaSite" id="TCNE_0001909601-mRNA-1"/>
    </source>
</evidence>
<comment type="subcellular location">
    <subcellularLocation>
        <location evidence="1">Cell membrane</location>
        <topology evidence="1">Lipid-anchor</topology>
        <topology evidence="1">GPI-anchor</topology>
    </subcellularLocation>
</comment>
<dbReference type="PANTHER" id="PTHR10822">
    <property type="entry name" value="GLYPICAN"/>
    <property type="match status" value="1"/>
</dbReference>